<dbReference type="EMBL" id="JACDZE010000001">
    <property type="protein sequence ID" value="MBA5628332.1"/>
    <property type="molecule type" value="Genomic_DNA"/>
</dbReference>
<protein>
    <recommendedName>
        <fullName evidence="3">Lipoprotein</fullName>
    </recommendedName>
</protein>
<name>A0A838ZQP6_9FLAO</name>
<comment type="caution">
    <text evidence="1">The sequence shown here is derived from an EMBL/GenBank/DDBJ whole genome shotgun (WGS) entry which is preliminary data.</text>
</comment>
<proteinExistence type="predicted"/>
<sequence>MRTLPIRIVFFTFIVFFTLSSFSCESSKLTSESATTISMNQISISYTGMSGFEQHQINQNEVITSTKGRGETTADAKKEISNKNWKQLNQLVSQLDLTKFETWESPTQERFHDGARATIITIDANGQTYTSQAFDEGNPPAALNDIYKYLESITKS</sequence>
<accession>A0A838ZQP6</accession>
<keyword evidence="2" id="KW-1185">Reference proteome</keyword>
<evidence type="ECO:0000313" key="1">
    <source>
        <dbReference type="EMBL" id="MBA5628332.1"/>
    </source>
</evidence>
<evidence type="ECO:0000313" key="2">
    <source>
        <dbReference type="Proteomes" id="UP000552241"/>
    </source>
</evidence>
<evidence type="ECO:0008006" key="3">
    <source>
        <dbReference type="Google" id="ProtNLM"/>
    </source>
</evidence>
<dbReference type="AlphaFoldDB" id="A0A838ZQP6"/>
<gene>
    <name evidence="1" type="ORF">HU137_00940</name>
</gene>
<dbReference type="RefSeq" id="WP_182041937.1">
    <property type="nucleotide sequence ID" value="NZ_JACDZE010000001.1"/>
</dbReference>
<reference evidence="1 2" key="1">
    <citation type="submission" date="2020-07" db="EMBL/GenBank/DDBJ databases">
        <title>Moheibacter lacus sp. nov., a member of the family Flavobacteriaceae isolated from freshwater lake sediment.</title>
        <authorList>
            <person name="Liu Y."/>
        </authorList>
    </citation>
    <scope>NUCLEOTIDE SEQUENCE [LARGE SCALE GENOMIC DNA]</scope>
    <source>
        <strain evidence="1 2">BDHS18</strain>
    </source>
</reference>
<dbReference type="PROSITE" id="PS51257">
    <property type="entry name" value="PROKAR_LIPOPROTEIN"/>
    <property type="match status" value="1"/>
</dbReference>
<dbReference type="Proteomes" id="UP000552241">
    <property type="component" value="Unassembled WGS sequence"/>
</dbReference>
<organism evidence="1 2">
    <name type="scientific">Moheibacter lacus</name>
    <dbReference type="NCBI Taxonomy" id="2745851"/>
    <lineage>
        <taxon>Bacteria</taxon>
        <taxon>Pseudomonadati</taxon>
        <taxon>Bacteroidota</taxon>
        <taxon>Flavobacteriia</taxon>
        <taxon>Flavobacteriales</taxon>
        <taxon>Weeksellaceae</taxon>
        <taxon>Moheibacter</taxon>
    </lineage>
</organism>